<dbReference type="KEGG" id="bmeg:BG04_4547"/>
<sequence>MRDDKYTLIYASNIPEPKQDLLCIILEDINSVPKDKDGAVIGKAKGKHPEGMIVIGDKPYEDYFRVHTQDENKVK</sequence>
<evidence type="ECO:0000313" key="1">
    <source>
        <dbReference type="EMBL" id="AJI20348.1"/>
    </source>
</evidence>
<name>A0A0B6AIC3_PRIM2</name>
<dbReference type="AlphaFoldDB" id="A0A0B6AIC3"/>
<organism evidence="1 2">
    <name type="scientific">Priestia megaterium (strain ATCC 14581 / DSM 32 / CCUG 1817 / JCM 2506 / NBRC 15308 / NCIMB 9376 / NCTC 10342 / NRRL B-14308 / VKM B-512 / Ford 19)</name>
    <name type="common">Bacillus megaterium</name>
    <dbReference type="NCBI Taxonomy" id="1348623"/>
    <lineage>
        <taxon>Bacteria</taxon>
        <taxon>Bacillati</taxon>
        <taxon>Bacillota</taxon>
        <taxon>Bacilli</taxon>
        <taxon>Bacillales</taxon>
        <taxon>Bacillaceae</taxon>
        <taxon>Priestia</taxon>
    </lineage>
</organism>
<dbReference type="HOGENOM" id="CLU_2663449_0_0_9"/>
<gene>
    <name evidence="1" type="ORF">BG04_4547</name>
</gene>
<dbReference type="GeneID" id="93642546"/>
<evidence type="ECO:0000313" key="2">
    <source>
        <dbReference type="Proteomes" id="UP000031829"/>
    </source>
</evidence>
<dbReference type="RefSeq" id="WP_034652396.1">
    <property type="nucleotide sequence ID" value="NZ_BCVB01000004.1"/>
</dbReference>
<proteinExistence type="predicted"/>
<dbReference type="EMBL" id="CP009920">
    <property type="protein sequence ID" value="AJI20348.1"/>
    <property type="molecule type" value="Genomic_DNA"/>
</dbReference>
<reference evidence="1 2" key="1">
    <citation type="journal article" date="2015" name="Genome Announc.">
        <title>Complete genome sequences for 35 biothreat assay-relevant bacillus species.</title>
        <authorList>
            <person name="Johnson S.L."/>
            <person name="Daligault H.E."/>
            <person name="Davenport K.W."/>
            <person name="Jaissle J."/>
            <person name="Frey K.G."/>
            <person name="Ladner J.T."/>
            <person name="Broomall S.M."/>
            <person name="Bishop-Lilly K.A."/>
            <person name="Bruce D.C."/>
            <person name="Gibbons H.S."/>
            <person name="Coyne S.R."/>
            <person name="Lo C.C."/>
            <person name="Meincke L."/>
            <person name="Munk A.C."/>
            <person name="Koroleva G.I."/>
            <person name="Rosenzweig C.N."/>
            <person name="Palacios G.F."/>
            <person name="Redden C.L."/>
            <person name="Minogue T.D."/>
            <person name="Chain P.S."/>
        </authorList>
    </citation>
    <scope>NUCLEOTIDE SEQUENCE [LARGE SCALE GENOMIC DNA]</scope>
    <source>
        <strain evidence="2">ATCC 14581 / DSM 32 / JCM 2506 / NBRC 15308 / NCIMB 9376 / NCTC 10342 / NRRL B-14308 / VKM B-512</strain>
    </source>
</reference>
<dbReference type="Proteomes" id="UP000031829">
    <property type="component" value="Chromosome"/>
</dbReference>
<accession>A0A0B6AIC3</accession>
<protein>
    <submittedName>
        <fullName evidence="1">Uncharacterized protein</fullName>
    </submittedName>
</protein>